<evidence type="ECO:0000313" key="2">
    <source>
        <dbReference type="EnsemblMetazoa" id="LLOJ003860-PA"/>
    </source>
</evidence>
<dbReference type="EMBL" id="AJWK01012303">
    <property type="status" value="NOT_ANNOTATED_CDS"/>
    <property type="molecule type" value="Genomic_DNA"/>
</dbReference>
<protein>
    <recommendedName>
        <fullName evidence="1">Reverse transcriptase domain-containing protein</fullName>
    </recommendedName>
</protein>
<proteinExistence type="predicted"/>
<evidence type="ECO:0000313" key="3">
    <source>
        <dbReference type="Proteomes" id="UP000092461"/>
    </source>
</evidence>
<dbReference type="AlphaFoldDB" id="A0A1B0CHE8"/>
<dbReference type="Proteomes" id="UP000092461">
    <property type="component" value="Unassembled WGS sequence"/>
</dbReference>
<dbReference type="EnsemblMetazoa" id="LLOJ003860-RA">
    <property type="protein sequence ID" value="LLOJ003860-PA"/>
    <property type="gene ID" value="LLOJ003860"/>
</dbReference>
<dbReference type="PANTHER" id="PTHR21301">
    <property type="entry name" value="REVERSE TRANSCRIPTASE"/>
    <property type="match status" value="1"/>
</dbReference>
<accession>A0A1B0CHE8</accession>
<dbReference type="InterPro" id="IPR000477">
    <property type="entry name" value="RT_dom"/>
</dbReference>
<dbReference type="PANTHER" id="PTHR21301:SF10">
    <property type="entry name" value="REVERSE TRANSCRIPTASE DOMAIN-CONTAINING PROTEIN"/>
    <property type="match status" value="1"/>
</dbReference>
<dbReference type="VEuPathDB" id="VectorBase:LLONM1_002597"/>
<dbReference type="VEuPathDB" id="VectorBase:LLOJ003860"/>
<organism evidence="2 3">
    <name type="scientific">Lutzomyia longipalpis</name>
    <name type="common">Sand fly</name>
    <dbReference type="NCBI Taxonomy" id="7200"/>
    <lineage>
        <taxon>Eukaryota</taxon>
        <taxon>Metazoa</taxon>
        <taxon>Ecdysozoa</taxon>
        <taxon>Arthropoda</taxon>
        <taxon>Hexapoda</taxon>
        <taxon>Insecta</taxon>
        <taxon>Pterygota</taxon>
        <taxon>Neoptera</taxon>
        <taxon>Endopterygota</taxon>
        <taxon>Diptera</taxon>
        <taxon>Nematocera</taxon>
        <taxon>Psychodoidea</taxon>
        <taxon>Psychodidae</taxon>
        <taxon>Lutzomyia</taxon>
        <taxon>Lutzomyia</taxon>
    </lineage>
</organism>
<keyword evidence="3" id="KW-1185">Reference proteome</keyword>
<reference evidence="2" key="1">
    <citation type="submission" date="2020-05" db="UniProtKB">
        <authorList>
            <consortium name="EnsemblMetazoa"/>
        </authorList>
    </citation>
    <scope>IDENTIFICATION</scope>
    <source>
        <strain evidence="2">Jacobina</strain>
    </source>
</reference>
<sequence>MYGGNTYSQLEGVAMGSPISPIVADIVMQKALQQILTTGERPLRIDFIRKYVDDLLLAVHKDDVCRILEIFNAFHTRIQFTMEIEEQGTLAYLDLRIHRMEGGQMYTTWYSKPCASHRMLNYTNLAPDMQQK</sequence>
<evidence type="ECO:0000259" key="1">
    <source>
        <dbReference type="PROSITE" id="PS50878"/>
    </source>
</evidence>
<name>A0A1B0CHE8_LUTLO</name>
<dbReference type="EMBL" id="AJWK01012304">
    <property type="status" value="NOT_ANNOTATED_CDS"/>
    <property type="molecule type" value="Genomic_DNA"/>
</dbReference>
<dbReference type="PROSITE" id="PS50878">
    <property type="entry name" value="RT_POL"/>
    <property type="match status" value="1"/>
</dbReference>
<dbReference type="CDD" id="cd00304">
    <property type="entry name" value="RT_like"/>
    <property type="match status" value="1"/>
</dbReference>
<feature type="domain" description="Reverse transcriptase" evidence="1">
    <location>
        <begin position="1"/>
        <end position="114"/>
    </location>
</feature>